<name>A0A413RPK6_9CELL</name>
<organism evidence="2 3">
    <name type="scientific">Cellulomonas rhizosphaerae</name>
    <dbReference type="NCBI Taxonomy" id="2293719"/>
    <lineage>
        <taxon>Bacteria</taxon>
        <taxon>Bacillati</taxon>
        <taxon>Actinomycetota</taxon>
        <taxon>Actinomycetes</taxon>
        <taxon>Micrococcales</taxon>
        <taxon>Cellulomonadaceae</taxon>
        <taxon>Cellulomonas</taxon>
    </lineage>
</organism>
<dbReference type="EMBL" id="QWKP01000130">
    <property type="protein sequence ID" value="RHA43932.1"/>
    <property type="molecule type" value="Genomic_DNA"/>
</dbReference>
<dbReference type="Proteomes" id="UP000283374">
    <property type="component" value="Unassembled WGS sequence"/>
</dbReference>
<dbReference type="OrthoDB" id="9856083at2"/>
<comment type="caution">
    <text evidence="2">The sequence shown here is derived from an EMBL/GenBank/DDBJ whole genome shotgun (WGS) entry which is preliminary data.</text>
</comment>
<evidence type="ECO:0000313" key="3">
    <source>
        <dbReference type="Proteomes" id="UP000283374"/>
    </source>
</evidence>
<evidence type="ECO:0000256" key="1">
    <source>
        <dbReference type="SAM" id="Phobius"/>
    </source>
</evidence>
<keyword evidence="3" id="KW-1185">Reference proteome</keyword>
<accession>A0A413RPK6</accession>
<keyword evidence="1" id="KW-0472">Membrane</keyword>
<evidence type="ECO:0000313" key="2">
    <source>
        <dbReference type="EMBL" id="RHA43932.1"/>
    </source>
</evidence>
<dbReference type="RefSeq" id="WP_118766145.1">
    <property type="nucleotide sequence ID" value="NZ_QWKP01000130.1"/>
</dbReference>
<sequence length="380" mass="37861">MTIDLHDLLHSAADGVDSTPGVAGLTARIRRRRAIRAGAVGTGALAVAGALVVAGIHAVPSHRSAPPAAPAPMPTAVVGADPGQCGWEIGAPSATGATVDSSNEKYQLAVQTAPPSSALTGSLEVTTAIVARSGEFDLTASNVTRLASRGGVVVAVWGDAGGGRVRSDHQVGGYDLVGTEVVSCGASAVPLADGAYQIWALQTVDDGTGPVTLLGGGETVDFVGGKQAATCGADVSTLPASDPSADFTARIDYPSLEPEIYGDVADDEHLGATTSFALIGSRTLEGSYSARIYLADASGKIVVDGADPVRGQAVDIAMIGDATGGEGATSPQRDVLCSDGSPLPPGTYRSFVVMTVDPFDGPAGTTSLVAEAGDVVVPAS</sequence>
<reference evidence="2 3" key="1">
    <citation type="submission" date="2018-08" db="EMBL/GenBank/DDBJ databases">
        <title>Cellulomonas rhizosphaerae sp. nov., a novel actinomycete isolated from soil.</title>
        <authorList>
            <person name="Tian Y."/>
        </authorList>
    </citation>
    <scope>NUCLEOTIDE SEQUENCE [LARGE SCALE GENOMIC DNA]</scope>
    <source>
        <strain evidence="2 3">NEAU-TCZ24</strain>
    </source>
</reference>
<proteinExistence type="predicted"/>
<feature type="transmembrane region" description="Helical" evidence="1">
    <location>
        <begin position="37"/>
        <end position="59"/>
    </location>
</feature>
<keyword evidence="1" id="KW-1133">Transmembrane helix</keyword>
<gene>
    <name evidence="2" type="ORF">D1825_03835</name>
</gene>
<protein>
    <submittedName>
        <fullName evidence="2">Uncharacterized protein</fullName>
    </submittedName>
</protein>
<keyword evidence="1" id="KW-0812">Transmembrane</keyword>
<dbReference type="AlphaFoldDB" id="A0A413RPK6"/>